<dbReference type="Pfam" id="PF06271">
    <property type="entry name" value="RDD"/>
    <property type="match status" value="1"/>
</dbReference>
<dbReference type="EMBL" id="BJLP01000002">
    <property type="protein sequence ID" value="GEA79789.1"/>
    <property type="molecule type" value="Genomic_DNA"/>
</dbReference>
<accession>A0A4Y3K5L9</accession>
<protein>
    <submittedName>
        <fullName evidence="8">Membrane protein</fullName>
    </submittedName>
</protein>
<keyword evidence="2 6" id="KW-0812">Transmembrane</keyword>
<evidence type="ECO:0000259" key="7">
    <source>
        <dbReference type="Pfam" id="PF06271"/>
    </source>
</evidence>
<evidence type="ECO:0000256" key="4">
    <source>
        <dbReference type="ARBA" id="ARBA00023136"/>
    </source>
</evidence>
<dbReference type="AlphaFoldDB" id="A0A4Y3K5L9"/>
<evidence type="ECO:0000256" key="2">
    <source>
        <dbReference type="ARBA" id="ARBA00022692"/>
    </source>
</evidence>
<feature type="compositionally biased region" description="Basic and acidic residues" evidence="5">
    <location>
        <begin position="256"/>
        <end position="266"/>
    </location>
</feature>
<gene>
    <name evidence="8" type="ORF">CUD01_02330</name>
</gene>
<dbReference type="InterPro" id="IPR010432">
    <property type="entry name" value="RDD"/>
</dbReference>
<feature type="region of interest" description="Disordered" evidence="5">
    <location>
        <begin position="256"/>
        <end position="279"/>
    </location>
</feature>
<proteinExistence type="predicted"/>
<feature type="transmembrane region" description="Helical" evidence="6">
    <location>
        <begin position="30"/>
        <end position="55"/>
    </location>
</feature>
<evidence type="ECO:0000256" key="5">
    <source>
        <dbReference type="SAM" id="MobiDB-lite"/>
    </source>
</evidence>
<organism evidence="8 9">
    <name type="scientific">Cellulomonas uda</name>
    <dbReference type="NCBI Taxonomy" id="1714"/>
    <lineage>
        <taxon>Bacteria</taxon>
        <taxon>Bacillati</taxon>
        <taxon>Actinomycetota</taxon>
        <taxon>Actinomycetes</taxon>
        <taxon>Micrococcales</taxon>
        <taxon>Cellulomonadaceae</taxon>
        <taxon>Cellulomonas</taxon>
    </lineage>
</organism>
<evidence type="ECO:0000256" key="3">
    <source>
        <dbReference type="ARBA" id="ARBA00022989"/>
    </source>
</evidence>
<feature type="domain" description="RDD" evidence="7">
    <location>
        <begin position="24"/>
        <end position="152"/>
    </location>
</feature>
<keyword evidence="4 6" id="KW-0472">Membrane</keyword>
<comment type="subcellular location">
    <subcellularLocation>
        <location evidence="1">Membrane</location>
        <topology evidence="1">Multi-pass membrane protein</topology>
    </subcellularLocation>
</comment>
<comment type="caution">
    <text evidence="8">The sequence shown here is derived from an EMBL/GenBank/DDBJ whole genome shotgun (WGS) entry which is preliminary data.</text>
</comment>
<keyword evidence="3 6" id="KW-1133">Transmembrane helix</keyword>
<name>A0A4Y3K5L9_CELUD</name>
<sequence length="279" mass="29620">MSGLDVGADTIVIGEAVELDARSASVLSRLLGALIDLAVLVVVLIAAAMLLANVVRITASEAVASVGGTVMVAFLLIGLPTLVDTLTRGRSLGKLAVGIRIVRDDGGPIVFRQALVRALTGVVELWLTFGSVALITSMVHPRGKRVGDVLAGTYAVRVRGGSPSRAPLVMPPHLAAWARSADVARLPDGLALSTRQFLGRAPRLHLGSRVELGTRLTQEVQRYVHPLPPAGTHPEAFLAAVLAERRDRELVAEHRAAERRDREAALLHRLPHGVPDPRS</sequence>
<feature type="transmembrane region" description="Helical" evidence="6">
    <location>
        <begin position="62"/>
        <end position="83"/>
    </location>
</feature>
<dbReference type="PANTHER" id="PTHR38480:SF1">
    <property type="entry name" value="SLR0254 PROTEIN"/>
    <property type="match status" value="1"/>
</dbReference>
<evidence type="ECO:0000313" key="8">
    <source>
        <dbReference type="EMBL" id="GEA79789.1"/>
    </source>
</evidence>
<evidence type="ECO:0000256" key="6">
    <source>
        <dbReference type="SAM" id="Phobius"/>
    </source>
</evidence>
<dbReference type="RefSeq" id="WP_232514708.1">
    <property type="nucleotide sequence ID" value="NZ_BJLP01000002.1"/>
</dbReference>
<keyword evidence="9" id="KW-1185">Reference proteome</keyword>
<reference evidence="8 9" key="1">
    <citation type="submission" date="2019-06" db="EMBL/GenBank/DDBJ databases">
        <title>Whole genome shotgun sequence of Cellulomonas uda NBRC 3747.</title>
        <authorList>
            <person name="Hosoyama A."/>
            <person name="Uohara A."/>
            <person name="Ohji S."/>
            <person name="Ichikawa N."/>
        </authorList>
    </citation>
    <scope>NUCLEOTIDE SEQUENCE [LARGE SCALE GENOMIC DNA]</scope>
    <source>
        <strain evidence="8 9">NBRC 3747</strain>
    </source>
</reference>
<dbReference type="Proteomes" id="UP000315842">
    <property type="component" value="Unassembled WGS sequence"/>
</dbReference>
<evidence type="ECO:0000313" key="9">
    <source>
        <dbReference type="Proteomes" id="UP000315842"/>
    </source>
</evidence>
<dbReference type="GO" id="GO:0016020">
    <property type="term" value="C:membrane"/>
    <property type="evidence" value="ECO:0007669"/>
    <property type="project" value="UniProtKB-SubCell"/>
</dbReference>
<evidence type="ECO:0000256" key="1">
    <source>
        <dbReference type="ARBA" id="ARBA00004141"/>
    </source>
</evidence>
<dbReference type="PANTHER" id="PTHR38480">
    <property type="entry name" value="SLR0254 PROTEIN"/>
    <property type="match status" value="1"/>
</dbReference>
<feature type="transmembrane region" description="Helical" evidence="6">
    <location>
        <begin position="114"/>
        <end position="135"/>
    </location>
</feature>